<proteinExistence type="predicted"/>
<name>A0A1X1PH58_9BURK</name>
<keyword evidence="4" id="KW-1185">Reference proteome</keyword>
<reference evidence="2 5" key="2">
    <citation type="submission" date="2020-04" db="EMBL/GenBank/DDBJ databases">
        <authorList>
            <person name="De Canck E."/>
        </authorList>
    </citation>
    <scope>NUCLEOTIDE SEQUENCE [LARGE SCALE GENOMIC DNA]</scope>
    <source>
        <strain evidence="2 5">LMG 29660</strain>
    </source>
</reference>
<feature type="signal peptide" evidence="1">
    <location>
        <begin position="1"/>
        <end position="18"/>
    </location>
</feature>
<evidence type="ECO:0000313" key="2">
    <source>
        <dbReference type="EMBL" id="CAB3756448.1"/>
    </source>
</evidence>
<organism evidence="3 4">
    <name type="scientific">Burkholderia puraquae</name>
    <dbReference type="NCBI Taxonomy" id="1904757"/>
    <lineage>
        <taxon>Bacteria</taxon>
        <taxon>Pseudomonadati</taxon>
        <taxon>Pseudomonadota</taxon>
        <taxon>Betaproteobacteria</taxon>
        <taxon>Burkholderiales</taxon>
        <taxon>Burkholderiaceae</taxon>
        <taxon>Burkholderia</taxon>
        <taxon>Burkholderia cepacia complex</taxon>
    </lineage>
</organism>
<sequence length="137" mass="14887">MKKLFCAAILSLCVAACHNSTESTDRADSADSIVGTYGVEDHGKVEPFLKVESTNGKYSLSEFHSGAWVPVKGDLRPFTKADLESFTQKKVDVPVDGIYNSAFALIHVPKGWTDGSLTSKTGYFAIVLFVPVELQKL</sequence>
<gene>
    <name evidence="3" type="ORF">B7G54_15845</name>
    <name evidence="2" type="ORF">LMG29660_02856</name>
</gene>
<dbReference type="Proteomes" id="UP000494135">
    <property type="component" value="Unassembled WGS sequence"/>
</dbReference>
<keyword evidence="1" id="KW-0732">Signal</keyword>
<evidence type="ECO:0008006" key="6">
    <source>
        <dbReference type="Google" id="ProtNLM"/>
    </source>
</evidence>
<evidence type="ECO:0000313" key="3">
    <source>
        <dbReference type="EMBL" id="ORT85292.1"/>
    </source>
</evidence>
<dbReference type="OrthoDB" id="9020769at2"/>
<evidence type="ECO:0000256" key="1">
    <source>
        <dbReference type="SAM" id="SignalP"/>
    </source>
</evidence>
<dbReference type="RefSeq" id="WP_085039901.1">
    <property type="nucleotide sequence ID" value="NZ_CADIKG010000005.1"/>
</dbReference>
<dbReference type="EMBL" id="CADIKG010000005">
    <property type="protein sequence ID" value="CAB3756448.1"/>
    <property type="molecule type" value="Genomic_DNA"/>
</dbReference>
<dbReference type="Proteomes" id="UP000193146">
    <property type="component" value="Unassembled WGS sequence"/>
</dbReference>
<evidence type="ECO:0000313" key="4">
    <source>
        <dbReference type="Proteomes" id="UP000193146"/>
    </source>
</evidence>
<dbReference type="AlphaFoldDB" id="A0A1X1PH58"/>
<feature type="chain" id="PRO_5044567633" description="Lipoprotein" evidence="1">
    <location>
        <begin position="19"/>
        <end position="137"/>
    </location>
</feature>
<evidence type="ECO:0000313" key="5">
    <source>
        <dbReference type="Proteomes" id="UP000494135"/>
    </source>
</evidence>
<accession>A0A1X1PH58</accession>
<reference evidence="3 4" key="1">
    <citation type="submission" date="2017-04" db="EMBL/GenBank/DDBJ databases">
        <title>Burkholderia puraquae sp. nov., a novel Burkholderia cepacia complex species from hospital setting samples.</title>
        <authorList>
            <person name="Martina P."/>
            <person name="Leguizamon M."/>
            <person name="Prieto C."/>
            <person name="Sousa S."/>
            <person name="Montanaro P."/>
            <person name="Draghi W."/>
            <person name="Staembler M."/>
            <person name="Bettiol M."/>
            <person name="Figoli C."/>
            <person name="Palau J."/>
            <person name="Alvarez F."/>
            <person name="Benetti S."/>
            <person name="Anchat E."/>
            <person name="Vescina C."/>
            <person name="Ferreras J."/>
            <person name="Lasch P."/>
            <person name="Lagares A."/>
            <person name="Zorreguieta A."/>
            <person name="Yantorno O."/>
            <person name="Bosch A."/>
        </authorList>
    </citation>
    <scope>NUCLEOTIDE SEQUENCE [LARGE SCALE GENOMIC DNA]</scope>
    <source>
        <strain evidence="3 4">CAMPA 1040</strain>
    </source>
</reference>
<dbReference type="EMBL" id="NBYX01000007">
    <property type="protein sequence ID" value="ORT85292.1"/>
    <property type="molecule type" value="Genomic_DNA"/>
</dbReference>
<protein>
    <recommendedName>
        <fullName evidence="6">Lipoprotein</fullName>
    </recommendedName>
</protein>